<sequence>AGVARRLGIPVVTTVHGFTGGGWKNRAYEWLQRRAFRRFDAVVAVSRPLCDRLARSGVPRPRIHTVPNAWRRMSAPLDRVAARRALGIPRDDFVVGWVGRLSHEKGPDVLLDAIPHLRDVSLGVSVVGTGAQRAALQARARDLGLNGRVRWHGAVPDADRLFPAFDVFVLSSRTEGTPVVLFEAMAANVPIVTTGVGGVPDVVSPAEAALVRSEDPVALAAEIRGVHADREAAARRARAAHARLERDFGVAPWLDRYEAIYQLVSHGVVAPASV</sequence>
<feature type="domain" description="Glycosyl transferase family 1" evidence="1">
    <location>
        <begin position="81"/>
        <end position="240"/>
    </location>
</feature>
<dbReference type="Proteomes" id="UP000319829">
    <property type="component" value="Unassembled WGS sequence"/>
</dbReference>
<name>A0A538SL92_UNCEI</name>
<dbReference type="AlphaFoldDB" id="A0A538SL92"/>
<dbReference type="GO" id="GO:0016757">
    <property type="term" value="F:glycosyltransferase activity"/>
    <property type="evidence" value="ECO:0007669"/>
    <property type="project" value="InterPro"/>
</dbReference>
<comment type="caution">
    <text evidence="3">The sequence shown here is derived from an EMBL/GenBank/DDBJ whole genome shotgun (WGS) entry which is preliminary data.</text>
</comment>
<dbReference type="Pfam" id="PF00534">
    <property type="entry name" value="Glycos_transf_1"/>
    <property type="match status" value="1"/>
</dbReference>
<dbReference type="EMBL" id="VBOU01000115">
    <property type="protein sequence ID" value="TMQ52129.1"/>
    <property type="molecule type" value="Genomic_DNA"/>
</dbReference>
<evidence type="ECO:0000313" key="4">
    <source>
        <dbReference type="Proteomes" id="UP000319829"/>
    </source>
</evidence>
<evidence type="ECO:0000259" key="2">
    <source>
        <dbReference type="Pfam" id="PF13579"/>
    </source>
</evidence>
<dbReference type="InterPro" id="IPR001296">
    <property type="entry name" value="Glyco_trans_1"/>
</dbReference>
<dbReference type="Pfam" id="PF13579">
    <property type="entry name" value="Glyco_trans_4_4"/>
    <property type="match status" value="1"/>
</dbReference>
<feature type="non-terminal residue" evidence="3">
    <location>
        <position position="1"/>
    </location>
</feature>
<organism evidence="3 4">
    <name type="scientific">Eiseniibacteriota bacterium</name>
    <dbReference type="NCBI Taxonomy" id="2212470"/>
    <lineage>
        <taxon>Bacteria</taxon>
        <taxon>Candidatus Eiseniibacteriota</taxon>
    </lineage>
</organism>
<dbReference type="PANTHER" id="PTHR12526">
    <property type="entry name" value="GLYCOSYLTRANSFERASE"/>
    <property type="match status" value="1"/>
</dbReference>
<dbReference type="PANTHER" id="PTHR12526:SF637">
    <property type="entry name" value="GLYCOSYLTRANSFERASE EPSF-RELATED"/>
    <property type="match status" value="1"/>
</dbReference>
<dbReference type="Gene3D" id="3.40.50.2000">
    <property type="entry name" value="Glycogen Phosphorylase B"/>
    <property type="match status" value="2"/>
</dbReference>
<dbReference type="SUPFAM" id="SSF53756">
    <property type="entry name" value="UDP-Glycosyltransferase/glycogen phosphorylase"/>
    <property type="match status" value="1"/>
</dbReference>
<feature type="domain" description="Glycosyltransferase subfamily 4-like N-terminal" evidence="2">
    <location>
        <begin position="3"/>
        <end position="68"/>
    </location>
</feature>
<proteinExistence type="predicted"/>
<evidence type="ECO:0000313" key="3">
    <source>
        <dbReference type="EMBL" id="TMQ52129.1"/>
    </source>
</evidence>
<protein>
    <submittedName>
        <fullName evidence="3">Glycosyltransferase</fullName>
    </submittedName>
</protein>
<dbReference type="InterPro" id="IPR028098">
    <property type="entry name" value="Glyco_trans_4-like_N"/>
</dbReference>
<accession>A0A538SL92</accession>
<keyword evidence="3" id="KW-0808">Transferase</keyword>
<reference evidence="3 4" key="1">
    <citation type="journal article" date="2019" name="Nat. Microbiol.">
        <title>Mediterranean grassland soil C-N compound turnover is dependent on rainfall and depth, and is mediated by genomically divergent microorganisms.</title>
        <authorList>
            <person name="Diamond S."/>
            <person name="Andeer P.F."/>
            <person name="Li Z."/>
            <person name="Crits-Christoph A."/>
            <person name="Burstein D."/>
            <person name="Anantharaman K."/>
            <person name="Lane K.R."/>
            <person name="Thomas B.C."/>
            <person name="Pan C."/>
            <person name="Northen T.R."/>
            <person name="Banfield J.F."/>
        </authorList>
    </citation>
    <scope>NUCLEOTIDE SEQUENCE [LARGE SCALE GENOMIC DNA]</scope>
    <source>
        <strain evidence="3">WS_4</strain>
    </source>
</reference>
<gene>
    <name evidence="3" type="ORF">E6K74_12690</name>
</gene>
<evidence type="ECO:0000259" key="1">
    <source>
        <dbReference type="Pfam" id="PF00534"/>
    </source>
</evidence>